<keyword evidence="3" id="KW-0804">Transcription</keyword>
<dbReference type="HOGENOM" id="CLU_068247_0_0_11"/>
<dbReference type="Proteomes" id="UP000013167">
    <property type="component" value="Unassembled WGS sequence"/>
</dbReference>
<dbReference type="Gene3D" id="1.10.10.10">
    <property type="entry name" value="Winged helix-like DNA-binding domain superfamily/Winged helix DNA-binding domain"/>
    <property type="match status" value="2"/>
</dbReference>
<sequence>MTVRVTSAVTSTAPTTAGHVHPNALAHGLRVLGDEWAMLIVQRALLGDRRYGDFKASLPISDAVLTGRLTELVDLGLLRHVPDRVGGRSSYQLDGMGRGLWPVHLLIWDWEQSWAVRDGHGLPTMRHRSCGRVFRPVLTCGSCGERADPRDMRAAWGPAGGWERSIPRAGRRRRSATRGPGRFRATMGVVASHWSLAVIVAALWGTRRYGDFQETLGMSPAILSERLKTLVAEGFLNEQPTATRADWSEYHPTPRTIAFLPVFAVMVAWAERWFGEPGGPSVVLTHSSCGDVLHPRLRCDQCRDLLVGGDVIAEEAGSGHGGDPAAYSDN</sequence>
<dbReference type="EMBL" id="CAIZ01000131">
    <property type="protein sequence ID" value="CCH70584.1"/>
    <property type="molecule type" value="Genomic_DNA"/>
</dbReference>
<protein>
    <submittedName>
        <fullName evidence="5">Transcriptional regulator, HxlR family</fullName>
    </submittedName>
</protein>
<dbReference type="PANTHER" id="PTHR33204">
    <property type="entry name" value="TRANSCRIPTIONAL REGULATOR, MARR FAMILY"/>
    <property type="match status" value="1"/>
</dbReference>
<dbReference type="AlphaFoldDB" id="N0E5N1"/>
<keyword evidence="1" id="KW-0805">Transcription regulation</keyword>
<dbReference type="Pfam" id="PF01638">
    <property type="entry name" value="HxlR"/>
    <property type="match status" value="2"/>
</dbReference>
<evidence type="ECO:0000313" key="6">
    <source>
        <dbReference type="Proteomes" id="UP000013167"/>
    </source>
</evidence>
<name>N0E5N1_9MICO</name>
<evidence type="ECO:0000256" key="3">
    <source>
        <dbReference type="ARBA" id="ARBA00023163"/>
    </source>
</evidence>
<dbReference type="GO" id="GO:0003677">
    <property type="term" value="F:DNA binding"/>
    <property type="evidence" value="ECO:0007669"/>
    <property type="project" value="UniProtKB-KW"/>
</dbReference>
<dbReference type="PANTHER" id="PTHR33204:SF18">
    <property type="entry name" value="TRANSCRIPTIONAL REGULATORY PROTEIN"/>
    <property type="match status" value="1"/>
</dbReference>
<dbReference type="InterPro" id="IPR002577">
    <property type="entry name" value="HTH_HxlR"/>
</dbReference>
<reference evidence="5 6" key="1">
    <citation type="journal article" date="2013" name="ISME J.">
        <title>A metabolic model for members of the genus Tetrasphaera involved in enhanced biological phosphorus removal.</title>
        <authorList>
            <person name="Kristiansen R."/>
            <person name="Nguyen H.T.T."/>
            <person name="Saunders A.M."/>
            <person name="Nielsen J.L."/>
            <person name="Wimmer R."/>
            <person name="Le V.Q."/>
            <person name="McIlroy S.J."/>
            <person name="Petrovski S."/>
            <person name="Seviour R.J."/>
            <person name="Calteau A."/>
            <person name="Nielsen K.L."/>
            <person name="Nielsen P.H."/>
        </authorList>
    </citation>
    <scope>NUCLEOTIDE SEQUENCE [LARGE SCALE GENOMIC DNA]</scope>
    <source>
        <strain evidence="5 6">Lp2</strain>
    </source>
</reference>
<keyword evidence="2" id="KW-0238">DNA-binding</keyword>
<evidence type="ECO:0000313" key="5">
    <source>
        <dbReference type="EMBL" id="CCH70584.1"/>
    </source>
</evidence>
<dbReference type="InterPro" id="IPR036390">
    <property type="entry name" value="WH_DNA-bd_sf"/>
</dbReference>
<proteinExistence type="predicted"/>
<gene>
    <name evidence="5" type="ORF">BN10_600012</name>
</gene>
<dbReference type="PROSITE" id="PS51118">
    <property type="entry name" value="HTH_HXLR"/>
    <property type="match status" value="2"/>
</dbReference>
<accession>N0E5N1</accession>
<dbReference type="InterPro" id="IPR036388">
    <property type="entry name" value="WH-like_DNA-bd_sf"/>
</dbReference>
<feature type="domain" description="HTH hxlR-type" evidence="4">
    <location>
        <begin position="179"/>
        <end position="278"/>
    </location>
</feature>
<evidence type="ECO:0000256" key="2">
    <source>
        <dbReference type="ARBA" id="ARBA00023125"/>
    </source>
</evidence>
<feature type="domain" description="HTH hxlR-type" evidence="4">
    <location>
        <begin position="21"/>
        <end position="119"/>
    </location>
</feature>
<dbReference type="SUPFAM" id="SSF46785">
    <property type="entry name" value="Winged helix' DNA-binding domain"/>
    <property type="match status" value="2"/>
</dbReference>
<comment type="caution">
    <text evidence="5">The sequence shown here is derived from an EMBL/GenBank/DDBJ whole genome shotgun (WGS) entry which is preliminary data.</text>
</comment>
<dbReference type="eggNOG" id="COG1733">
    <property type="taxonomic scope" value="Bacteria"/>
</dbReference>
<evidence type="ECO:0000259" key="4">
    <source>
        <dbReference type="PROSITE" id="PS51118"/>
    </source>
</evidence>
<dbReference type="STRING" id="1193181.BN10_600012"/>
<organism evidence="5 6">
    <name type="scientific">Phycicoccus elongatus Lp2</name>
    <dbReference type="NCBI Taxonomy" id="1193181"/>
    <lineage>
        <taxon>Bacteria</taxon>
        <taxon>Bacillati</taxon>
        <taxon>Actinomycetota</taxon>
        <taxon>Actinomycetes</taxon>
        <taxon>Micrococcales</taxon>
        <taxon>Intrasporangiaceae</taxon>
        <taxon>Phycicoccus</taxon>
    </lineage>
</organism>
<keyword evidence="6" id="KW-1185">Reference proteome</keyword>
<evidence type="ECO:0000256" key="1">
    <source>
        <dbReference type="ARBA" id="ARBA00023015"/>
    </source>
</evidence>